<proteinExistence type="predicted"/>
<gene>
    <name evidence="1" type="ORF">CCMSSC00406_0007076</name>
</gene>
<name>A0ACB7J4S6_PLECO</name>
<organism evidence="1 2">
    <name type="scientific">Pleurotus cornucopiae</name>
    <name type="common">Cornucopia mushroom</name>
    <dbReference type="NCBI Taxonomy" id="5321"/>
    <lineage>
        <taxon>Eukaryota</taxon>
        <taxon>Fungi</taxon>
        <taxon>Dikarya</taxon>
        <taxon>Basidiomycota</taxon>
        <taxon>Agaricomycotina</taxon>
        <taxon>Agaricomycetes</taxon>
        <taxon>Agaricomycetidae</taxon>
        <taxon>Agaricales</taxon>
        <taxon>Pleurotineae</taxon>
        <taxon>Pleurotaceae</taxon>
        <taxon>Pleurotus</taxon>
    </lineage>
</organism>
<protein>
    <submittedName>
        <fullName evidence="1">Uncharacterized protein</fullName>
    </submittedName>
</protein>
<dbReference type="EMBL" id="WQMT02000003">
    <property type="protein sequence ID" value="KAG9225245.1"/>
    <property type="molecule type" value="Genomic_DNA"/>
</dbReference>
<evidence type="ECO:0000313" key="2">
    <source>
        <dbReference type="Proteomes" id="UP000824881"/>
    </source>
</evidence>
<comment type="caution">
    <text evidence="1">The sequence shown here is derived from an EMBL/GenBank/DDBJ whole genome shotgun (WGS) entry which is preliminary data.</text>
</comment>
<evidence type="ECO:0000313" key="1">
    <source>
        <dbReference type="EMBL" id="KAG9225245.1"/>
    </source>
</evidence>
<reference evidence="1 2" key="1">
    <citation type="journal article" date="2021" name="Appl. Environ. Microbiol.">
        <title>Genetic linkage and physical mapping for an oyster mushroom Pleurotus cornucopiae and QTL analysis for the trait cap color.</title>
        <authorList>
            <person name="Zhang Y."/>
            <person name="Gao W."/>
            <person name="Sonnenberg A."/>
            <person name="Chen Q."/>
            <person name="Zhang J."/>
            <person name="Huang C."/>
        </authorList>
    </citation>
    <scope>NUCLEOTIDE SEQUENCE [LARGE SCALE GENOMIC DNA]</scope>
    <source>
        <strain evidence="1">CCMSSC00406</strain>
    </source>
</reference>
<keyword evidence="2" id="KW-1185">Reference proteome</keyword>
<accession>A0ACB7J4S6</accession>
<dbReference type="Proteomes" id="UP000824881">
    <property type="component" value="Unassembled WGS sequence"/>
</dbReference>
<sequence>MLYTPKESNIGDLYKFLSPLYHLLRKLPSLTDLTLHIQLVTLYGDTWHKPADIDLGTQLPLKALRFFPPRVQESDVWCHDWETDVTALDDDAPLVYANPWVILSPPHSPESNGIVTKTHLDISSLFLRHDLYLPIFPIPPVLVNPDSGVTSTPLIQTVGCGTV</sequence>